<keyword evidence="2" id="KW-1185">Reference proteome</keyword>
<dbReference type="KEGG" id="vg:22109710"/>
<organism evidence="1 2">
    <name type="scientific">Rhizobium phage vB_RleM_P10VF</name>
    <dbReference type="NCBI Taxonomy" id="1527770"/>
    <lineage>
        <taxon>Viruses</taxon>
        <taxon>Duplodnaviria</taxon>
        <taxon>Heunggongvirae</taxon>
        <taxon>Uroviricota</taxon>
        <taxon>Caudoviricetes</taxon>
        <taxon>Pootjesviridae</taxon>
        <taxon>Innesvirus</taxon>
        <taxon>Innesvirus P10VF</taxon>
    </lineage>
</organism>
<gene>
    <name evidence="1" type="ORF">P10VF_161</name>
</gene>
<dbReference type="Proteomes" id="UP000204140">
    <property type="component" value="Segment"/>
</dbReference>
<dbReference type="RefSeq" id="YP_009099900.1">
    <property type="nucleotide sequence ID" value="NC_025429.1"/>
</dbReference>
<name>A0A076YNJ9_9CAUD</name>
<accession>A0A076YNJ9</accession>
<proteinExistence type="predicted"/>
<evidence type="ECO:0000313" key="2">
    <source>
        <dbReference type="Proteomes" id="UP000204140"/>
    </source>
</evidence>
<reference evidence="1 2" key="1">
    <citation type="submission" date="2014-07" db="EMBL/GenBank/DDBJ databases">
        <title>Isolation and characterization of Rhizobium leguminosarum phages from western Canadian soils and complete genome sequences of rhizobiophages vB_RleS_L338C and vB_RleM_P10VF.</title>
        <authorList>
            <person name="Restrepo-Cordoba M."/>
            <person name="Halmillawewa A.P."/>
            <person name="Perry B."/>
            <person name="Hynes M.F."/>
            <person name="Yost C.K."/>
        </authorList>
    </citation>
    <scope>NUCLEOTIDE SEQUENCE [LARGE SCALE GENOMIC DNA]</scope>
</reference>
<evidence type="ECO:0000313" key="1">
    <source>
        <dbReference type="EMBL" id="AIK68374.1"/>
    </source>
</evidence>
<dbReference type="GeneID" id="22109710"/>
<protein>
    <submittedName>
        <fullName evidence="1">Uncharacterized protein</fullName>
    </submittedName>
</protein>
<dbReference type="EMBL" id="KM199770">
    <property type="protein sequence ID" value="AIK68374.1"/>
    <property type="molecule type" value="Genomic_DNA"/>
</dbReference>
<sequence>MAEQPKMVIFDRGNKPLFNMEIELEYQKDIDKFLVIVFEVDEIYGKDHYTIYDIVQVDKRNEHGLRDTARFIWMRIDHTDLVKIRGKWEFGRARTPDTRLFKAMQQILNGEQK</sequence>